<accession>A0A511VDR1</accession>
<proteinExistence type="predicted"/>
<feature type="domain" description="Schlafen AlbA-2" evidence="1">
    <location>
        <begin position="46"/>
        <end position="178"/>
    </location>
</feature>
<dbReference type="InterPro" id="IPR038461">
    <property type="entry name" value="Schlafen_AlbA_2_dom_sf"/>
</dbReference>
<name>A0A511VDR1_9BACL</name>
<evidence type="ECO:0000313" key="2">
    <source>
        <dbReference type="EMBL" id="GEN35723.1"/>
    </source>
</evidence>
<evidence type="ECO:0000259" key="1">
    <source>
        <dbReference type="Pfam" id="PF04326"/>
    </source>
</evidence>
<dbReference type="Pfam" id="PF04326">
    <property type="entry name" value="SLFN_AlbA_2"/>
    <property type="match status" value="1"/>
</dbReference>
<protein>
    <recommendedName>
        <fullName evidence="1">Schlafen AlbA-2 domain-containing protein</fullName>
    </recommendedName>
</protein>
<reference evidence="2 3" key="1">
    <citation type="submission" date="2019-07" db="EMBL/GenBank/DDBJ databases">
        <title>Whole genome shotgun sequence of Aneurinibacillus danicus NBRC 102444.</title>
        <authorList>
            <person name="Hosoyama A."/>
            <person name="Uohara A."/>
            <person name="Ohji S."/>
            <person name="Ichikawa N."/>
        </authorList>
    </citation>
    <scope>NUCLEOTIDE SEQUENCE [LARGE SCALE GENOMIC DNA]</scope>
    <source>
        <strain evidence="2 3">NBRC 102444</strain>
    </source>
</reference>
<gene>
    <name evidence="2" type="ORF">ADA01nite_31830</name>
</gene>
<dbReference type="RefSeq" id="WP_246147370.1">
    <property type="nucleotide sequence ID" value="NZ_BJXX01000148.1"/>
</dbReference>
<keyword evidence="3" id="KW-1185">Reference proteome</keyword>
<dbReference type="AlphaFoldDB" id="A0A511VDR1"/>
<dbReference type="Proteomes" id="UP000321157">
    <property type="component" value="Unassembled WGS sequence"/>
</dbReference>
<dbReference type="Gene3D" id="3.30.950.30">
    <property type="entry name" value="Schlafen, AAA domain"/>
    <property type="match status" value="1"/>
</dbReference>
<organism evidence="2 3">
    <name type="scientific">Aneurinibacillus danicus</name>
    <dbReference type="NCBI Taxonomy" id="267746"/>
    <lineage>
        <taxon>Bacteria</taxon>
        <taxon>Bacillati</taxon>
        <taxon>Bacillota</taxon>
        <taxon>Bacilli</taxon>
        <taxon>Bacillales</taxon>
        <taxon>Paenibacillaceae</taxon>
        <taxon>Aneurinibacillus group</taxon>
        <taxon>Aneurinibacillus</taxon>
    </lineage>
</organism>
<dbReference type="EMBL" id="BJXX01000148">
    <property type="protein sequence ID" value="GEN35723.1"/>
    <property type="molecule type" value="Genomic_DNA"/>
</dbReference>
<evidence type="ECO:0000313" key="3">
    <source>
        <dbReference type="Proteomes" id="UP000321157"/>
    </source>
</evidence>
<comment type="caution">
    <text evidence="2">The sequence shown here is derived from an EMBL/GenBank/DDBJ whole genome shotgun (WGS) entry which is preliminary data.</text>
</comment>
<sequence>MIHIDKVGEGFKAMFFEDIQPQKLKDFLNDPTHETFRELLLHNTGETDFLDFKMKWIDLTKLAKHILAIANSGGGCIIVGVSQKSDGSASLDGLSNADFLDKADVDNKLDNYLPNWLKYRTEDFIFDSQDVEPLRGKKFQVLIIEYDPKYVPYTSIISRGELRYGAIYIRQGTKSIEASNENLVDMILRKVKSGGSYTTELSLQEHLTQLKQLYYERNKQSDEEYETFIEQTIALKQRRIEQILDIENLKEEPSTQRQK</sequence>
<dbReference type="InterPro" id="IPR007421">
    <property type="entry name" value="Schlafen_AlbA_2_dom"/>
</dbReference>